<evidence type="ECO:0000256" key="5">
    <source>
        <dbReference type="ARBA" id="ARBA00023128"/>
    </source>
</evidence>
<dbReference type="RefSeq" id="XP_040799718.1">
    <property type="nucleotide sequence ID" value="XM_040947972.1"/>
</dbReference>
<dbReference type="AlphaFoldDB" id="A0A8G1VXT3"/>
<keyword evidence="4" id="KW-0809">Transit peptide</keyword>
<keyword evidence="10" id="KW-1185">Reference proteome</keyword>
<dbReference type="SUPFAM" id="SSF56112">
    <property type="entry name" value="Protein kinase-like (PK-like)"/>
    <property type="match status" value="1"/>
</dbReference>
<dbReference type="OrthoDB" id="2906425at2759"/>
<evidence type="ECO:0000256" key="2">
    <source>
        <dbReference type="ARBA" id="ARBA00005543"/>
    </source>
</evidence>
<sequence length="485" mass="54390">MPQEPQASKLDSSTIHPLSSGTPLTPPGNAIAREELFTYTNGHFLIDEETQLRRRYLKFNIEALCDLAATAGVNPSPIRTIEKLEGGFSKALLLTKENDEEVVAKLPYHIAGPASLTVASEVAALQYVKKYTRIPVPGVLSWSSDSLSPIGAEYIIMEKAAGVPLYERWEGMAEIERLGLIQDLVKLEAQLPCVASANRPPGRTLSDLGKSTPRLPFHQGSIQEQTQLLEAAMSVFQQIDSHPSIGQSAQPTLWHTDLHMGNIFVAPDESSRIVSLIDFRSLSIHPLFLQARWPVFLKPPIDYPKGFVKPTLPDGFTSLDEESQAAALQEFSQAKLAKAYEVAKFLDDRVAHDAMVNVVPRVFRELFVRCGEVSEVGIVPLRESLLQIFQNWSALDFTSECPYSFSDEETRQHERQYAEYQAWNDVQQLAMECLDTDAEKWIAPQLDIAEKRRQNRELLAMWTERAAAEERSPDEARAMWPFPES</sequence>
<dbReference type="Proteomes" id="UP000249789">
    <property type="component" value="Unassembled WGS sequence"/>
</dbReference>
<evidence type="ECO:0000256" key="3">
    <source>
        <dbReference type="ARBA" id="ARBA00016197"/>
    </source>
</evidence>
<dbReference type="InterPro" id="IPR051035">
    <property type="entry name" value="Mito_inheritance_9"/>
</dbReference>
<evidence type="ECO:0000256" key="4">
    <source>
        <dbReference type="ARBA" id="ARBA00022946"/>
    </source>
</evidence>
<name>A0A8G1VXT3_9EURO</name>
<dbReference type="VEuPathDB" id="FungiDB:BO72DRAFT_487223"/>
<evidence type="ECO:0000256" key="6">
    <source>
        <dbReference type="ARBA" id="ARBA00031849"/>
    </source>
</evidence>
<organism evidence="9 10">
    <name type="scientific">Aspergillus fijiensis CBS 313.89</name>
    <dbReference type="NCBI Taxonomy" id="1448319"/>
    <lineage>
        <taxon>Eukaryota</taxon>
        <taxon>Fungi</taxon>
        <taxon>Dikarya</taxon>
        <taxon>Ascomycota</taxon>
        <taxon>Pezizomycotina</taxon>
        <taxon>Eurotiomycetes</taxon>
        <taxon>Eurotiomycetidae</taxon>
        <taxon>Eurotiales</taxon>
        <taxon>Aspergillaceae</taxon>
        <taxon>Aspergillus</taxon>
    </lineage>
</organism>
<evidence type="ECO:0000313" key="9">
    <source>
        <dbReference type="EMBL" id="RAK75708.1"/>
    </source>
</evidence>
<dbReference type="GeneID" id="63865305"/>
<dbReference type="Pfam" id="PF01636">
    <property type="entry name" value="APH"/>
    <property type="match status" value="1"/>
</dbReference>
<dbReference type="PANTHER" id="PTHR36091:SF1">
    <property type="entry name" value="ALTERED INHERITANCE OF MITOCHONDRIA PROTEIN 9, MITOCHONDRIAL"/>
    <property type="match status" value="1"/>
</dbReference>
<reference evidence="9 10" key="1">
    <citation type="submission" date="2018-02" db="EMBL/GenBank/DDBJ databases">
        <title>The genomes of Aspergillus section Nigri reveals drivers in fungal speciation.</title>
        <authorList>
            <consortium name="DOE Joint Genome Institute"/>
            <person name="Vesth T.C."/>
            <person name="Nybo J."/>
            <person name="Theobald S."/>
            <person name="Brandl J."/>
            <person name="Frisvad J.C."/>
            <person name="Nielsen K.F."/>
            <person name="Lyhne E.K."/>
            <person name="Kogle M.E."/>
            <person name="Kuo A."/>
            <person name="Riley R."/>
            <person name="Clum A."/>
            <person name="Nolan M."/>
            <person name="Lipzen A."/>
            <person name="Salamov A."/>
            <person name="Henrissat B."/>
            <person name="Wiebenga A."/>
            <person name="De vries R.P."/>
            <person name="Grigoriev I.V."/>
            <person name="Mortensen U.H."/>
            <person name="Andersen M.R."/>
            <person name="Baker S.E."/>
        </authorList>
    </citation>
    <scope>NUCLEOTIDE SEQUENCE [LARGE SCALE GENOMIC DNA]</scope>
    <source>
        <strain evidence="9 10">CBS 313.89</strain>
    </source>
</reference>
<dbReference type="InterPro" id="IPR011009">
    <property type="entry name" value="Kinase-like_dom_sf"/>
</dbReference>
<evidence type="ECO:0000256" key="7">
    <source>
        <dbReference type="SAM" id="MobiDB-lite"/>
    </source>
</evidence>
<evidence type="ECO:0000256" key="1">
    <source>
        <dbReference type="ARBA" id="ARBA00004173"/>
    </source>
</evidence>
<dbReference type="Gene3D" id="3.30.200.20">
    <property type="entry name" value="Phosphorylase Kinase, domain 1"/>
    <property type="match status" value="1"/>
</dbReference>
<comment type="similarity">
    <text evidence="2">Belongs to the AIM9 family.</text>
</comment>
<evidence type="ECO:0000259" key="8">
    <source>
        <dbReference type="Pfam" id="PF01636"/>
    </source>
</evidence>
<evidence type="ECO:0000313" key="10">
    <source>
        <dbReference type="Proteomes" id="UP000249789"/>
    </source>
</evidence>
<dbReference type="Gene3D" id="3.90.1200.10">
    <property type="match status" value="1"/>
</dbReference>
<dbReference type="EMBL" id="KZ824654">
    <property type="protein sequence ID" value="RAK75708.1"/>
    <property type="molecule type" value="Genomic_DNA"/>
</dbReference>
<dbReference type="InterPro" id="IPR002575">
    <property type="entry name" value="Aminoglycoside_PTrfase"/>
</dbReference>
<dbReference type="GO" id="GO:0005739">
    <property type="term" value="C:mitochondrion"/>
    <property type="evidence" value="ECO:0007669"/>
    <property type="project" value="UniProtKB-SubCell"/>
</dbReference>
<accession>A0A8G1VXT3</accession>
<gene>
    <name evidence="9" type="ORF">BO72DRAFT_487223</name>
</gene>
<feature type="region of interest" description="Disordered" evidence="7">
    <location>
        <begin position="1"/>
        <end position="28"/>
    </location>
</feature>
<feature type="compositionally biased region" description="Polar residues" evidence="7">
    <location>
        <begin position="1"/>
        <end position="23"/>
    </location>
</feature>
<feature type="domain" description="Aminoglycoside phosphotransferase" evidence="8">
    <location>
        <begin position="80"/>
        <end position="286"/>
    </location>
</feature>
<comment type="subcellular location">
    <subcellularLocation>
        <location evidence="1">Mitochondrion</location>
    </subcellularLocation>
</comment>
<keyword evidence="5" id="KW-0496">Mitochondrion</keyword>
<proteinExistence type="inferred from homology"/>
<dbReference type="PANTHER" id="PTHR36091">
    <property type="entry name" value="ALTERED INHERITANCE OF MITOCHONDRIA PROTEIN 9, MITOCHONDRIAL"/>
    <property type="match status" value="1"/>
</dbReference>
<protein>
    <recommendedName>
        <fullName evidence="3">Altered inheritance of mitochondria protein 9, mitochondrial</fullName>
    </recommendedName>
    <alternativeName>
        <fullName evidence="6">Found in mitochondrial proteome protein 29</fullName>
    </alternativeName>
</protein>